<organism evidence="2 3">
    <name type="scientific">Orchesella dallaii</name>
    <dbReference type="NCBI Taxonomy" id="48710"/>
    <lineage>
        <taxon>Eukaryota</taxon>
        <taxon>Metazoa</taxon>
        <taxon>Ecdysozoa</taxon>
        <taxon>Arthropoda</taxon>
        <taxon>Hexapoda</taxon>
        <taxon>Collembola</taxon>
        <taxon>Entomobryomorpha</taxon>
        <taxon>Entomobryoidea</taxon>
        <taxon>Orchesellidae</taxon>
        <taxon>Orchesellinae</taxon>
        <taxon>Orchesella</taxon>
    </lineage>
</organism>
<feature type="compositionally biased region" description="Low complexity" evidence="1">
    <location>
        <begin position="23"/>
        <end position="33"/>
    </location>
</feature>
<feature type="compositionally biased region" description="Polar residues" evidence="1">
    <location>
        <begin position="613"/>
        <end position="648"/>
    </location>
</feature>
<gene>
    <name evidence="2" type="ORF">ODALV1_LOCUS15224</name>
</gene>
<feature type="region of interest" description="Disordered" evidence="1">
    <location>
        <begin position="336"/>
        <end position="395"/>
    </location>
</feature>
<feature type="compositionally biased region" description="Basic and acidic residues" evidence="1">
    <location>
        <begin position="369"/>
        <end position="378"/>
    </location>
</feature>
<evidence type="ECO:0000256" key="1">
    <source>
        <dbReference type="SAM" id="MobiDB-lite"/>
    </source>
</evidence>
<feature type="compositionally biased region" description="Polar residues" evidence="1">
    <location>
        <begin position="656"/>
        <end position="666"/>
    </location>
</feature>
<reference evidence="2 3" key="1">
    <citation type="submission" date="2024-08" db="EMBL/GenBank/DDBJ databases">
        <authorList>
            <person name="Cucini C."/>
            <person name="Frati F."/>
        </authorList>
    </citation>
    <scope>NUCLEOTIDE SEQUENCE [LARGE SCALE GENOMIC DNA]</scope>
</reference>
<feature type="region of interest" description="Disordered" evidence="1">
    <location>
        <begin position="419"/>
        <end position="470"/>
    </location>
</feature>
<evidence type="ECO:0008006" key="4">
    <source>
        <dbReference type="Google" id="ProtNLM"/>
    </source>
</evidence>
<feature type="region of interest" description="Disordered" evidence="1">
    <location>
        <begin position="158"/>
        <end position="190"/>
    </location>
</feature>
<name>A0ABP1R0P1_9HEXA</name>
<comment type="caution">
    <text evidence="2">The sequence shown here is derived from an EMBL/GenBank/DDBJ whole genome shotgun (WGS) entry which is preliminary data.</text>
</comment>
<dbReference type="Proteomes" id="UP001642540">
    <property type="component" value="Unassembled WGS sequence"/>
</dbReference>
<feature type="compositionally biased region" description="Basic and acidic residues" evidence="1">
    <location>
        <begin position="39"/>
        <end position="49"/>
    </location>
</feature>
<accession>A0ABP1R0P1</accession>
<evidence type="ECO:0000313" key="3">
    <source>
        <dbReference type="Proteomes" id="UP001642540"/>
    </source>
</evidence>
<feature type="compositionally biased region" description="Polar residues" evidence="1">
    <location>
        <begin position="806"/>
        <end position="819"/>
    </location>
</feature>
<feature type="compositionally biased region" description="Low complexity" evidence="1">
    <location>
        <begin position="455"/>
        <end position="470"/>
    </location>
</feature>
<evidence type="ECO:0000313" key="2">
    <source>
        <dbReference type="EMBL" id="CAL8111641.1"/>
    </source>
</evidence>
<proteinExistence type="predicted"/>
<feature type="region of interest" description="Disordered" evidence="1">
    <location>
        <begin position="844"/>
        <end position="868"/>
    </location>
</feature>
<feature type="compositionally biased region" description="Low complexity" evidence="1">
    <location>
        <begin position="177"/>
        <end position="190"/>
    </location>
</feature>
<keyword evidence="3" id="KW-1185">Reference proteome</keyword>
<feature type="region of interest" description="Disordered" evidence="1">
    <location>
        <begin position="597"/>
        <end position="671"/>
    </location>
</feature>
<dbReference type="EMBL" id="CAXLJM020000046">
    <property type="protein sequence ID" value="CAL8111641.1"/>
    <property type="molecule type" value="Genomic_DNA"/>
</dbReference>
<feature type="compositionally biased region" description="Low complexity" evidence="1">
    <location>
        <begin position="158"/>
        <end position="168"/>
    </location>
</feature>
<protein>
    <recommendedName>
        <fullName evidence="4">Protein hairless</fullName>
    </recommendedName>
</protein>
<sequence>MQIMSSPSMSDAADTPVSGSGGSPSPQSPLSTSKQILDFSKKECDEIDPRNTISPKILESTESERSVNSSPATLVPTPRSTPPMNGILTPPNDAEGSSESSKNAKPGGRLKFFKDGILCLELTHHGEGERTKWTQIRTKTVFPTLVHTVKEATIPCHSTPSSFASPSSLTHNHRVESSTSHSLSDDASSMLSSPRARESYWKQSVPQRGVSACLQLYMKPAPCALKIRRKLKDVSQDQLRKRWPYEYRRTDILLKLQNSVQCCCDVTSRVLKNNNNSSSISISSDENVTDNDTLRKHLNKNSKSKCTKSKEIALNKVIENLEKLAKSQASTKANNKCKSVKSNGDTHEFTGKKCSSTKQAAVTPKKRLFHEVEPREPSSVRPKKKSPNRNLDVGKTILNVPGLNSEFYKRHSISKANKSPVAGAELGGLDTRHSRHMHESAVHKRSNRSPHFGAKSTPPGTTSSSGTLLKPGITTELVDHFPSISGRTLSRISDEHPSSIRHQDLSSQALEQKLLQQHTVSKAISYTIQSLLGTGVDPPAILSSKQNLKEQGGHSHGNEATHGHMQNIQTGIRRNSPINSTPVSRPDHDQKSFLRHLLDTSDPIPKATDRTNKNSNRSNPVNHNSRSSGLKTSKSNSNNNHEVRTSSPGMIPKSAGRNNAPTQGSHYSIPKDPVAEAHHNIAANIALSSLMSSFPLNMTPPYDLLTRGANPHSTDALTAAAAAAALQYGSLIPGNFFPPVNSTMAAAVAASYLGLPMANQAPPPTSCHSPSPKSNHGVRRNQDIPNANSRSWPGMVNGHPPGSSPPFRSTTAITNNSQNSPSRFSSAISSPVEVSSCGALNLSERKKSHVQEPVDMDAPLDLCKKSSR</sequence>
<feature type="region of interest" description="Disordered" evidence="1">
    <location>
        <begin position="1"/>
        <end position="108"/>
    </location>
</feature>
<feature type="region of interest" description="Disordered" evidence="1">
    <location>
        <begin position="761"/>
        <end position="828"/>
    </location>
</feature>